<dbReference type="EMBL" id="ML976019">
    <property type="protein sequence ID" value="KAF1944159.1"/>
    <property type="molecule type" value="Genomic_DNA"/>
</dbReference>
<dbReference type="AlphaFoldDB" id="A0A6A5SXR8"/>
<keyword evidence="2" id="KW-1185">Reference proteome</keyword>
<evidence type="ECO:0000313" key="2">
    <source>
        <dbReference type="Proteomes" id="UP000800038"/>
    </source>
</evidence>
<organism evidence="1 2">
    <name type="scientific">Clathrospora elynae</name>
    <dbReference type="NCBI Taxonomy" id="706981"/>
    <lineage>
        <taxon>Eukaryota</taxon>
        <taxon>Fungi</taxon>
        <taxon>Dikarya</taxon>
        <taxon>Ascomycota</taxon>
        <taxon>Pezizomycotina</taxon>
        <taxon>Dothideomycetes</taxon>
        <taxon>Pleosporomycetidae</taxon>
        <taxon>Pleosporales</taxon>
        <taxon>Diademaceae</taxon>
        <taxon>Clathrospora</taxon>
    </lineage>
</organism>
<protein>
    <submittedName>
        <fullName evidence="1">Uncharacterized protein</fullName>
    </submittedName>
</protein>
<dbReference type="Proteomes" id="UP000800038">
    <property type="component" value="Unassembled WGS sequence"/>
</dbReference>
<accession>A0A6A5SXR8</accession>
<reference evidence="1" key="1">
    <citation type="journal article" date="2020" name="Stud. Mycol.">
        <title>101 Dothideomycetes genomes: a test case for predicting lifestyles and emergence of pathogens.</title>
        <authorList>
            <person name="Haridas S."/>
            <person name="Albert R."/>
            <person name="Binder M."/>
            <person name="Bloem J."/>
            <person name="Labutti K."/>
            <person name="Salamov A."/>
            <person name="Andreopoulos B."/>
            <person name="Baker S."/>
            <person name="Barry K."/>
            <person name="Bills G."/>
            <person name="Bluhm B."/>
            <person name="Cannon C."/>
            <person name="Castanera R."/>
            <person name="Culley D."/>
            <person name="Daum C."/>
            <person name="Ezra D."/>
            <person name="Gonzalez J."/>
            <person name="Henrissat B."/>
            <person name="Kuo A."/>
            <person name="Liang C."/>
            <person name="Lipzen A."/>
            <person name="Lutzoni F."/>
            <person name="Magnuson J."/>
            <person name="Mondo S."/>
            <person name="Nolan M."/>
            <person name="Ohm R."/>
            <person name="Pangilinan J."/>
            <person name="Park H.-J."/>
            <person name="Ramirez L."/>
            <person name="Alfaro M."/>
            <person name="Sun H."/>
            <person name="Tritt A."/>
            <person name="Yoshinaga Y."/>
            <person name="Zwiers L.-H."/>
            <person name="Turgeon B."/>
            <person name="Goodwin S."/>
            <person name="Spatafora J."/>
            <person name="Crous P."/>
            <person name="Grigoriev I."/>
        </authorList>
    </citation>
    <scope>NUCLEOTIDE SEQUENCE</scope>
    <source>
        <strain evidence="1">CBS 161.51</strain>
    </source>
</reference>
<proteinExistence type="predicted"/>
<evidence type="ECO:0000313" key="1">
    <source>
        <dbReference type="EMBL" id="KAF1944159.1"/>
    </source>
</evidence>
<name>A0A6A5SXR8_9PLEO</name>
<gene>
    <name evidence="1" type="ORF">EJ02DRAFT_510510</name>
</gene>
<sequence>MAIQRPCDTNTPAITTQHVYSDPDGKIIWEIGPAAFPPKTPAHMRRSSNKSNHCDSSVHLLLRFLMDILVRFGATVE</sequence>